<name>A0A0G2HGM3_9PEZI</name>
<feature type="transmembrane region" description="Helical" evidence="2">
    <location>
        <begin position="152"/>
        <end position="169"/>
    </location>
</feature>
<feature type="transmembrane region" description="Helical" evidence="2">
    <location>
        <begin position="12"/>
        <end position="30"/>
    </location>
</feature>
<feature type="compositionally biased region" description="Polar residues" evidence="1">
    <location>
        <begin position="320"/>
        <end position="329"/>
    </location>
</feature>
<organism evidence="3 4">
    <name type="scientific">Diplodia seriata</name>
    <dbReference type="NCBI Taxonomy" id="420778"/>
    <lineage>
        <taxon>Eukaryota</taxon>
        <taxon>Fungi</taxon>
        <taxon>Dikarya</taxon>
        <taxon>Ascomycota</taxon>
        <taxon>Pezizomycotina</taxon>
        <taxon>Dothideomycetes</taxon>
        <taxon>Dothideomycetes incertae sedis</taxon>
        <taxon>Botryosphaeriales</taxon>
        <taxon>Botryosphaeriaceae</taxon>
        <taxon>Diplodia</taxon>
    </lineage>
</organism>
<protein>
    <recommendedName>
        <fullName evidence="5">Integral membrane protein</fullName>
    </recommendedName>
</protein>
<evidence type="ECO:0000313" key="3">
    <source>
        <dbReference type="EMBL" id="KKY27610.1"/>
    </source>
</evidence>
<dbReference type="AlphaFoldDB" id="A0A0G2HGM3"/>
<feature type="region of interest" description="Disordered" evidence="1">
    <location>
        <begin position="320"/>
        <end position="367"/>
    </location>
</feature>
<reference evidence="3 4" key="1">
    <citation type="submission" date="2015-03" db="EMBL/GenBank/DDBJ databases">
        <authorList>
            <person name="Morales-Cruz A."/>
            <person name="Amrine K.C."/>
            <person name="Cantu D."/>
        </authorList>
    </citation>
    <scope>NUCLEOTIDE SEQUENCE [LARGE SCALE GENOMIC DNA]</scope>
    <source>
        <strain evidence="3">DS831</strain>
    </source>
</reference>
<dbReference type="EMBL" id="LAQI01000019">
    <property type="protein sequence ID" value="KKY27610.1"/>
    <property type="molecule type" value="Genomic_DNA"/>
</dbReference>
<feature type="transmembrane region" description="Helical" evidence="2">
    <location>
        <begin position="108"/>
        <end position="132"/>
    </location>
</feature>
<gene>
    <name evidence="3" type="ORF">UCDDS831_g00715</name>
</gene>
<keyword evidence="2" id="KW-0812">Transmembrane</keyword>
<feature type="transmembrane region" description="Helical" evidence="2">
    <location>
        <begin position="42"/>
        <end position="65"/>
    </location>
</feature>
<proteinExistence type="predicted"/>
<keyword evidence="2" id="KW-0472">Membrane</keyword>
<dbReference type="Proteomes" id="UP000034182">
    <property type="component" value="Unassembled WGS sequence"/>
</dbReference>
<accession>A0A0G2HGM3</accession>
<comment type="caution">
    <text evidence="3">The sequence shown here is derived from an EMBL/GenBank/DDBJ whole genome shotgun (WGS) entry which is preliminary data.</text>
</comment>
<dbReference type="PANTHER" id="PTHR35179">
    <property type="entry name" value="PROTEIN CBG02620"/>
    <property type="match status" value="1"/>
</dbReference>
<feature type="compositionally biased region" description="Basic and acidic residues" evidence="1">
    <location>
        <begin position="335"/>
        <end position="349"/>
    </location>
</feature>
<reference evidence="3 4" key="2">
    <citation type="submission" date="2015-05" db="EMBL/GenBank/DDBJ databases">
        <title>Distinctive expansion of gene families associated with plant cell wall degradation and secondary metabolism in the genomes of grapevine trunk pathogens.</title>
        <authorList>
            <person name="Lawrence D.P."/>
            <person name="Travadon R."/>
            <person name="Rolshausen P.E."/>
            <person name="Baumgartner K."/>
        </authorList>
    </citation>
    <scope>NUCLEOTIDE SEQUENCE [LARGE SCALE GENOMIC DNA]</scope>
    <source>
        <strain evidence="3">DS831</strain>
    </source>
</reference>
<feature type="transmembrane region" description="Helical" evidence="2">
    <location>
        <begin position="77"/>
        <end position="96"/>
    </location>
</feature>
<feature type="transmembrane region" description="Helical" evidence="2">
    <location>
        <begin position="190"/>
        <end position="211"/>
    </location>
</feature>
<sequence>MATSATDTKVASIALGFFLGFGYLTAWDAYKITARNRNPSRSLFVWMVWLELAANLTIAILTYLFLEGVLPPSIPTFVFILAAWVLEIQFILQIIVNRVAIISMDSRLLAAIRWGTVIFISLINISVFCIWLPANLGVGEKFTQVNNVWDKITKVLIGLNDAALNWYFIGQVKKRLIANGLQKYNALARFNTQIILISVGMDLLIIGTMFLKNTAVFMQFHPVAYTVKLKIELSMTNLITRISKESINERNLGTTSTSHGHSRFAFNPRLTGTATGTAKDVALDVFHEQNHTSTVSAQKYDEEEHGEGLNQIYTKREVTVQVSDPQESPESISQRSEHASSRSSKEHHSTFHHGAQQDDEVPLSWRR</sequence>
<evidence type="ECO:0000256" key="1">
    <source>
        <dbReference type="SAM" id="MobiDB-lite"/>
    </source>
</evidence>
<dbReference type="PANTHER" id="PTHR35179:SF1">
    <property type="entry name" value="INTEGRAL MEMBRANE PROTEIN"/>
    <property type="match status" value="1"/>
</dbReference>
<keyword evidence="2" id="KW-1133">Transmembrane helix</keyword>
<evidence type="ECO:0000313" key="4">
    <source>
        <dbReference type="Proteomes" id="UP000034182"/>
    </source>
</evidence>
<evidence type="ECO:0000256" key="2">
    <source>
        <dbReference type="SAM" id="Phobius"/>
    </source>
</evidence>
<evidence type="ECO:0008006" key="5">
    <source>
        <dbReference type="Google" id="ProtNLM"/>
    </source>
</evidence>